<evidence type="ECO:0000313" key="6">
    <source>
        <dbReference type="Proteomes" id="UP000256244"/>
    </source>
</evidence>
<reference evidence="3 5" key="1">
    <citation type="submission" date="2017-10" db="EMBL/GenBank/DDBJ databases">
        <title>mcr-1 positive E.coli isolates in China.</title>
        <authorList>
            <person name="Li B."/>
            <person name="Wang X."/>
        </authorList>
    </citation>
    <scope>NUCLEOTIDE SEQUENCE [LARGE SCALE GENOMIC DNA]</scope>
    <source>
        <strain evidence="3 5">14EC029</strain>
    </source>
</reference>
<dbReference type="SUPFAM" id="SSF53756">
    <property type="entry name" value="UDP-Glycosyltransferase/glycogen phosphorylase"/>
    <property type="match status" value="1"/>
</dbReference>
<protein>
    <submittedName>
        <fullName evidence="4">Glycosyltransferase family 1 protein</fullName>
    </submittedName>
</protein>
<sequence>MMKILFTESSPNIGGQELQALAQMSALQGQGHSVLLACRGKSKIAAEARNRGIEVNFIPFRNSIHPPSVIKLAGIIRKFKPDIVICHSGHDSNIIGLTRRLCCHRFRIVRQKTYITRKTKTFSLNYLCDAIIVPGTVIRGHLRREGVRTPVTVIPPGFDFLRLRNESMQPLPSHILKWLASAENLPVIVQVGMLRPEKGHEFMLRVLHRLKKEGNVFRYLVIGSGYEENESSLRRQIEELGMRDEVLMAGALLPAYPVYRIASLVVMPSENEAFGMVLAEASAFGIPVLASNTGGIPDVIQHNVTGTLLPVGDMSAWTDALRNFIFRPEHFRTMAVRAREDIESRFDINRTVQKILSLVQAEKSESSHVIMD</sequence>
<reference evidence="4 6" key="2">
    <citation type="submission" date="2018-08" db="EMBL/GenBank/DDBJ databases">
        <title>Complete genome sequencing and genomic characterization of five Escherichia coli strains co-producing MCR-1 and ESBLs from different origins in China.</title>
        <authorList>
            <person name="Bai L."/>
        </authorList>
    </citation>
    <scope>NUCLEOTIDE SEQUENCE [LARGE SCALE GENOMIC DNA]</scope>
    <source>
        <strain evidence="6">cq9</strain>
        <strain evidence="4">Cq9</strain>
    </source>
</reference>
<dbReference type="AlphaFoldDB" id="A0A2I6F8N1"/>
<dbReference type="PANTHER" id="PTHR45947:SF3">
    <property type="entry name" value="SULFOQUINOVOSYL TRANSFERASE SQD2"/>
    <property type="match status" value="1"/>
</dbReference>
<feature type="domain" description="Glycosyl transferase family 1" evidence="1">
    <location>
        <begin position="181"/>
        <end position="340"/>
    </location>
</feature>
<gene>
    <name evidence="3" type="ORF">CR538_00410</name>
    <name evidence="4" type="ORF">DS732_26510</name>
</gene>
<dbReference type="Pfam" id="PF00534">
    <property type="entry name" value="Glycos_transf_1"/>
    <property type="match status" value="1"/>
</dbReference>
<evidence type="ECO:0000313" key="4">
    <source>
        <dbReference type="EMBL" id="AXO09607.1"/>
    </source>
</evidence>
<dbReference type="EMBL" id="CP024141">
    <property type="protein sequence ID" value="AUJ98994.1"/>
    <property type="molecule type" value="Genomic_DNA"/>
</dbReference>
<accession>A0A2I6F8N1</accession>
<dbReference type="CDD" id="cd03801">
    <property type="entry name" value="GT4_PimA-like"/>
    <property type="match status" value="1"/>
</dbReference>
<name>A0A2I6F8N1_ECOLX</name>
<evidence type="ECO:0000259" key="1">
    <source>
        <dbReference type="Pfam" id="PF00534"/>
    </source>
</evidence>
<keyword evidence="4" id="KW-0808">Transferase</keyword>
<proteinExistence type="predicted"/>
<dbReference type="Pfam" id="PF13439">
    <property type="entry name" value="Glyco_transf_4"/>
    <property type="match status" value="1"/>
</dbReference>
<dbReference type="Proteomes" id="UP000234238">
    <property type="component" value="Chromosome"/>
</dbReference>
<feature type="domain" description="Glycosyltransferase subfamily 4-like N-terminal" evidence="2">
    <location>
        <begin position="13"/>
        <end position="159"/>
    </location>
</feature>
<dbReference type="PANTHER" id="PTHR45947">
    <property type="entry name" value="SULFOQUINOVOSYL TRANSFERASE SQD2"/>
    <property type="match status" value="1"/>
</dbReference>
<dbReference type="InterPro" id="IPR050194">
    <property type="entry name" value="Glycosyltransferase_grp1"/>
</dbReference>
<organism evidence="4 6">
    <name type="scientific">Escherichia coli</name>
    <dbReference type="NCBI Taxonomy" id="562"/>
    <lineage>
        <taxon>Bacteria</taxon>
        <taxon>Pseudomonadati</taxon>
        <taxon>Pseudomonadota</taxon>
        <taxon>Gammaproteobacteria</taxon>
        <taxon>Enterobacterales</taxon>
        <taxon>Enterobacteriaceae</taxon>
        <taxon>Escherichia</taxon>
    </lineage>
</organism>
<dbReference type="Proteomes" id="UP000256244">
    <property type="component" value="Chromosome"/>
</dbReference>
<dbReference type="InterPro" id="IPR028098">
    <property type="entry name" value="Glyco_trans_4-like_N"/>
</dbReference>
<evidence type="ECO:0000313" key="3">
    <source>
        <dbReference type="EMBL" id="AUJ98994.1"/>
    </source>
</evidence>
<dbReference type="Gene3D" id="3.40.50.2000">
    <property type="entry name" value="Glycogen Phosphorylase B"/>
    <property type="match status" value="2"/>
</dbReference>
<evidence type="ECO:0000313" key="5">
    <source>
        <dbReference type="Proteomes" id="UP000234238"/>
    </source>
</evidence>
<dbReference type="InterPro" id="IPR001296">
    <property type="entry name" value="Glyco_trans_1"/>
</dbReference>
<evidence type="ECO:0000259" key="2">
    <source>
        <dbReference type="Pfam" id="PF13439"/>
    </source>
</evidence>
<dbReference type="GO" id="GO:0016757">
    <property type="term" value="F:glycosyltransferase activity"/>
    <property type="evidence" value="ECO:0007669"/>
    <property type="project" value="InterPro"/>
</dbReference>
<dbReference type="EMBL" id="CP031546">
    <property type="protein sequence ID" value="AXO09607.1"/>
    <property type="molecule type" value="Genomic_DNA"/>
</dbReference>